<dbReference type="EMBL" id="LXQA010007530">
    <property type="protein sequence ID" value="MCH84884.1"/>
    <property type="molecule type" value="Genomic_DNA"/>
</dbReference>
<dbReference type="GO" id="GO:0006749">
    <property type="term" value="P:glutathione metabolic process"/>
    <property type="evidence" value="ECO:0007669"/>
    <property type="project" value="TreeGrafter"/>
</dbReference>
<evidence type="ECO:0000259" key="6">
    <source>
        <dbReference type="Pfam" id="PF02852"/>
    </source>
</evidence>
<sequence>MNRASVVQTRAVPAAVFSQPPIGGVGLTEDQAVEQHGDIDVYTANFRPLKATLSGLPDRVFMKLIVSAKTNQVLGLHMCGDDAPEIVQGFAVAIKAGLTKADFDSTVGIHPTAAEEFVTMRTPTRKIRKSHASQIDTLYVLRSGESGVRTLTPPIMSLVATNWATLTGQFSILFNKLNILMNMVTAVTLNLGIEDFRFLKNKSKHNFLVQAMIAVLYSSN</sequence>
<feature type="domain" description="Pyridine nucleotide-disulphide oxidoreductase dimerisation" evidence="6">
    <location>
        <begin position="12"/>
        <end position="120"/>
    </location>
</feature>
<dbReference type="InterPro" id="IPR046952">
    <property type="entry name" value="GSHR/TRXR-like"/>
</dbReference>
<dbReference type="Gene3D" id="3.30.390.30">
    <property type="match status" value="1"/>
</dbReference>
<evidence type="ECO:0000256" key="4">
    <source>
        <dbReference type="ARBA" id="ARBA00023157"/>
    </source>
</evidence>
<dbReference type="SUPFAM" id="SSF55424">
    <property type="entry name" value="FAD/NAD-linked reductases, dimerisation (C-terminal) domain"/>
    <property type="match status" value="1"/>
</dbReference>
<dbReference type="GO" id="GO:0050660">
    <property type="term" value="F:flavin adenine dinucleotide binding"/>
    <property type="evidence" value="ECO:0007669"/>
    <property type="project" value="InterPro"/>
</dbReference>
<dbReference type="GO" id="GO:0005829">
    <property type="term" value="C:cytosol"/>
    <property type="evidence" value="ECO:0007669"/>
    <property type="project" value="TreeGrafter"/>
</dbReference>
<proteinExistence type="inferred from homology"/>
<evidence type="ECO:0000256" key="5">
    <source>
        <dbReference type="ARBA" id="ARBA00023284"/>
    </source>
</evidence>
<dbReference type="GO" id="GO:0034599">
    <property type="term" value="P:cellular response to oxidative stress"/>
    <property type="evidence" value="ECO:0007669"/>
    <property type="project" value="TreeGrafter"/>
</dbReference>
<dbReference type="InterPro" id="IPR004099">
    <property type="entry name" value="Pyr_nucl-diS_OxRdtase_dimer"/>
</dbReference>
<protein>
    <submittedName>
        <fullName evidence="7">Glutathione reductase chloroplastic/mitochondrial-like</fullName>
    </submittedName>
</protein>
<reference evidence="7 8" key="1">
    <citation type="journal article" date="2018" name="Front. Plant Sci.">
        <title>Red Clover (Trifolium pratense) and Zigzag Clover (T. medium) - A Picture of Genomic Similarities and Differences.</title>
        <authorList>
            <person name="Dluhosova J."/>
            <person name="Istvanek J."/>
            <person name="Nedelnik J."/>
            <person name="Repkova J."/>
        </authorList>
    </citation>
    <scope>NUCLEOTIDE SEQUENCE [LARGE SCALE GENOMIC DNA]</scope>
    <source>
        <strain evidence="8">cv. 10/8</strain>
        <tissue evidence="7">Leaf</tissue>
    </source>
</reference>
<dbReference type="PANTHER" id="PTHR42737:SF2">
    <property type="entry name" value="GLUTATHIONE REDUCTASE"/>
    <property type="match status" value="1"/>
</dbReference>
<keyword evidence="8" id="KW-1185">Reference proteome</keyword>
<accession>A0A392MF54</accession>
<comment type="caution">
    <text evidence="7">The sequence shown here is derived from an EMBL/GenBank/DDBJ whole genome shotgun (WGS) entry which is preliminary data.</text>
</comment>
<dbReference type="Pfam" id="PF02852">
    <property type="entry name" value="Pyr_redox_dim"/>
    <property type="match status" value="1"/>
</dbReference>
<dbReference type="GO" id="GO:0004362">
    <property type="term" value="F:glutathione-disulfide reductase (NADPH) activity"/>
    <property type="evidence" value="ECO:0007669"/>
    <property type="project" value="TreeGrafter"/>
</dbReference>
<dbReference type="GO" id="GO:0005739">
    <property type="term" value="C:mitochondrion"/>
    <property type="evidence" value="ECO:0007669"/>
    <property type="project" value="TreeGrafter"/>
</dbReference>
<dbReference type="PRINTS" id="PR00411">
    <property type="entry name" value="PNDRDTASEI"/>
</dbReference>
<dbReference type="PANTHER" id="PTHR42737">
    <property type="entry name" value="GLUTATHIONE REDUCTASE"/>
    <property type="match status" value="1"/>
</dbReference>
<dbReference type="Proteomes" id="UP000265520">
    <property type="component" value="Unassembled WGS sequence"/>
</dbReference>
<evidence type="ECO:0000313" key="8">
    <source>
        <dbReference type="Proteomes" id="UP000265520"/>
    </source>
</evidence>
<gene>
    <name evidence="7" type="ORF">A2U01_0005721</name>
</gene>
<keyword evidence="3" id="KW-0560">Oxidoreductase</keyword>
<dbReference type="GO" id="GO:0045454">
    <property type="term" value="P:cell redox homeostasis"/>
    <property type="evidence" value="ECO:0007669"/>
    <property type="project" value="InterPro"/>
</dbReference>
<evidence type="ECO:0000256" key="1">
    <source>
        <dbReference type="ARBA" id="ARBA00001974"/>
    </source>
</evidence>
<dbReference type="InterPro" id="IPR016156">
    <property type="entry name" value="FAD/NAD-linked_Rdtase_dimer_sf"/>
</dbReference>
<comment type="similarity">
    <text evidence="2">Belongs to the class-I pyridine nucleotide-disulfide oxidoreductase family.</text>
</comment>
<evidence type="ECO:0000256" key="2">
    <source>
        <dbReference type="ARBA" id="ARBA00007532"/>
    </source>
</evidence>
<keyword evidence="4" id="KW-1015">Disulfide bond</keyword>
<keyword evidence="5" id="KW-0676">Redox-active center</keyword>
<dbReference type="FunFam" id="3.30.390.30:FF:000008">
    <property type="entry name" value="Glutathione reductase"/>
    <property type="match status" value="1"/>
</dbReference>
<evidence type="ECO:0000313" key="7">
    <source>
        <dbReference type="EMBL" id="MCH84884.1"/>
    </source>
</evidence>
<comment type="cofactor">
    <cofactor evidence="1">
        <name>FAD</name>
        <dbReference type="ChEBI" id="CHEBI:57692"/>
    </cofactor>
</comment>
<dbReference type="AlphaFoldDB" id="A0A392MF54"/>
<organism evidence="7 8">
    <name type="scientific">Trifolium medium</name>
    <dbReference type="NCBI Taxonomy" id="97028"/>
    <lineage>
        <taxon>Eukaryota</taxon>
        <taxon>Viridiplantae</taxon>
        <taxon>Streptophyta</taxon>
        <taxon>Embryophyta</taxon>
        <taxon>Tracheophyta</taxon>
        <taxon>Spermatophyta</taxon>
        <taxon>Magnoliopsida</taxon>
        <taxon>eudicotyledons</taxon>
        <taxon>Gunneridae</taxon>
        <taxon>Pentapetalae</taxon>
        <taxon>rosids</taxon>
        <taxon>fabids</taxon>
        <taxon>Fabales</taxon>
        <taxon>Fabaceae</taxon>
        <taxon>Papilionoideae</taxon>
        <taxon>50 kb inversion clade</taxon>
        <taxon>NPAAA clade</taxon>
        <taxon>Hologalegina</taxon>
        <taxon>IRL clade</taxon>
        <taxon>Trifolieae</taxon>
        <taxon>Trifolium</taxon>
    </lineage>
</organism>
<name>A0A392MF54_9FABA</name>
<evidence type="ECO:0000256" key="3">
    <source>
        <dbReference type="ARBA" id="ARBA00023002"/>
    </source>
</evidence>